<organism evidence="1 2">
    <name type="scientific">Aureobasidium pullulans</name>
    <name type="common">Black yeast</name>
    <name type="synonym">Pullularia pullulans</name>
    <dbReference type="NCBI Taxonomy" id="5580"/>
    <lineage>
        <taxon>Eukaryota</taxon>
        <taxon>Fungi</taxon>
        <taxon>Dikarya</taxon>
        <taxon>Ascomycota</taxon>
        <taxon>Pezizomycotina</taxon>
        <taxon>Dothideomycetes</taxon>
        <taxon>Dothideomycetidae</taxon>
        <taxon>Dothideales</taxon>
        <taxon>Saccotheciaceae</taxon>
        <taxon>Aureobasidium</taxon>
    </lineage>
</organism>
<reference evidence="1 2" key="1">
    <citation type="submission" date="2018-10" db="EMBL/GenBank/DDBJ databases">
        <title>Fifty Aureobasidium pullulans genomes reveal a recombining polyextremotolerant generalist.</title>
        <authorList>
            <person name="Gostincar C."/>
            <person name="Turk M."/>
            <person name="Zajc J."/>
            <person name="Gunde-Cimerman N."/>
        </authorList>
    </citation>
    <scope>NUCLEOTIDE SEQUENCE [LARGE SCALE GENOMIC DNA]</scope>
    <source>
        <strain evidence="1 2">EXF-3844</strain>
    </source>
</reference>
<evidence type="ECO:0000313" key="2">
    <source>
        <dbReference type="Proteomes" id="UP000310121"/>
    </source>
</evidence>
<gene>
    <name evidence="1" type="ORF">D6C90_10576</name>
</gene>
<sequence length="241" mass="27779">MSIEELQKTLPTLDRETKRQFQRMQSEDWITSTLNELETRRAYFEENDLDGWFPKSIAKLKSLQSGTRTRTTRSLAADSSSSTSDDYNFSFLELLRTPSQEPQTSQDRYATAVKAIKARAAALSRNAQKGRQWLNITTDDWASAAAQSLPTVRKFSETEGCFTLAWNLLMEIADDCYSVEDHKHSSGYGDSQTHFNRFDDLLLSFIQRRLVEDPVSQPDNDWVTTTYKTLKHTKDYLFEND</sequence>
<evidence type="ECO:0000313" key="1">
    <source>
        <dbReference type="EMBL" id="THZ09897.1"/>
    </source>
</evidence>
<dbReference type="AlphaFoldDB" id="A0A4S9SG93"/>
<accession>A0A4S9SG93</accession>
<comment type="caution">
    <text evidence="1">The sequence shown here is derived from an EMBL/GenBank/DDBJ whole genome shotgun (WGS) entry which is preliminary data.</text>
</comment>
<name>A0A4S9SG93_AURPU</name>
<proteinExistence type="predicted"/>
<dbReference type="EMBL" id="QZBN01002558">
    <property type="protein sequence ID" value="THZ09897.1"/>
    <property type="molecule type" value="Genomic_DNA"/>
</dbReference>
<protein>
    <submittedName>
        <fullName evidence="1">Uncharacterized protein</fullName>
    </submittedName>
</protein>
<feature type="non-terminal residue" evidence="1">
    <location>
        <position position="241"/>
    </location>
</feature>
<dbReference type="Proteomes" id="UP000310121">
    <property type="component" value="Unassembled WGS sequence"/>
</dbReference>